<keyword evidence="2" id="KW-1185">Reference proteome</keyword>
<dbReference type="STRING" id="39495.SAMN02745111_02177"/>
<dbReference type="AlphaFoldDB" id="A0A1T4W1Q8"/>
<dbReference type="OrthoDB" id="9779903at2"/>
<gene>
    <name evidence="1" type="ORF">SAMN02745111_02177</name>
</gene>
<accession>A0A1T4W1Q8</accession>
<evidence type="ECO:0000313" key="2">
    <source>
        <dbReference type="Proteomes" id="UP000190814"/>
    </source>
</evidence>
<dbReference type="Proteomes" id="UP000190814">
    <property type="component" value="Unassembled WGS sequence"/>
</dbReference>
<dbReference type="RefSeq" id="WP_078767003.1">
    <property type="nucleotide sequence ID" value="NZ_FUXZ01000015.1"/>
</dbReference>
<protein>
    <submittedName>
        <fullName evidence="1">Uncharacterized protein</fullName>
    </submittedName>
</protein>
<dbReference type="InterPro" id="IPR029052">
    <property type="entry name" value="Metallo-depent_PP-like"/>
</dbReference>
<proteinExistence type="predicted"/>
<sequence length="164" mass="18546">MGWLKSNAFYVNQLGDERIEWLRSLPMEDEVLISGVNFRLFHGRPIDENYHPYLSMDELNTGFTDTKGTVHQGFISADCHMPYIRSHNMGYAINTGSVGNSLGIPRCHALLIEGDLGESKLTPMSMNILSIPYDNELAAKIADEYDVPDREAYKNEILKGVYSR</sequence>
<dbReference type="EMBL" id="FUXZ01000015">
    <property type="protein sequence ID" value="SKA71200.1"/>
    <property type="molecule type" value="Genomic_DNA"/>
</dbReference>
<dbReference type="Gene3D" id="3.60.21.10">
    <property type="match status" value="1"/>
</dbReference>
<reference evidence="1 2" key="1">
    <citation type="submission" date="2017-02" db="EMBL/GenBank/DDBJ databases">
        <authorList>
            <person name="Peterson S.W."/>
        </authorList>
    </citation>
    <scope>NUCLEOTIDE SEQUENCE [LARGE SCALE GENOMIC DNA]</scope>
    <source>
        <strain evidence="1 2">ATCC 35992</strain>
    </source>
</reference>
<organism evidence="1 2">
    <name type="scientific">Eubacterium uniforme</name>
    <dbReference type="NCBI Taxonomy" id="39495"/>
    <lineage>
        <taxon>Bacteria</taxon>
        <taxon>Bacillati</taxon>
        <taxon>Bacillota</taxon>
        <taxon>Clostridia</taxon>
        <taxon>Eubacteriales</taxon>
        <taxon>Eubacteriaceae</taxon>
        <taxon>Eubacterium</taxon>
    </lineage>
</organism>
<evidence type="ECO:0000313" key="1">
    <source>
        <dbReference type="EMBL" id="SKA71200.1"/>
    </source>
</evidence>
<dbReference type="SUPFAM" id="SSF56300">
    <property type="entry name" value="Metallo-dependent phosphatases"/>
    <property type="match status" value="1"/>
</dbReference>
<name>A0A1T4W1Q8_9FIRM</name>